<evidence type="ECO:0000256" key="3">
    <source>
        <dbReference type="ARBA" id="ARBA00022816"/>
    </source>
</evidence>
<evidence type="ECO:0000256" key="5">
    <source>
        <dbReference type="ARBA" id="ARBA00023010"/>
    </source>
</evidence>
<gene>
    <name evidence="8" type="ORF">EW146_g5692</name>
</gene>
<evidence type="ECO:0000256" key="7">
    <source>
        <dbReference type="ARBA" id="ARBA00023242"/>
    </source>
</evidence>
<dbReference type="GO" id="GO:0017056">
    <property type="term" value="F:structural constituent of nuclear pore"/>
    <property type="evidence" value="ECO:0007669"/>
    <property type="project" value="InterPro"/>
</dbReference>
<evidence type="ECO:0000256" key="4">
    <source>
        <dbReference type="ARBA" id="ARBA00022927"/>
    </source>
</evidence>
<dbReference type="Gene3D" id="1.20.190.50">
    <property type="match status" value="1"/>
</dbReference>
<dbReference type="Gene3D" id="1.10.3450.20">
    <property type="match status" value="1"/>
</dbReference>
<dbReference type="GO" id="GO:0016811">
    <property type="term" value="F:hydrolase activity, acting on carbon-nitrogen (but not peptide) bonds, in linear amides"/>
    <property type="evidence" value="ECO:0007669"/>
    <property type="project" value="InterPro"/>
</dbReference>
<dbReference type="Pfam" id="PF04121">
    <property type="entry name" value="Nup84_Nup100"/>
    <property type="match status" value="1"/>
</dbReference>
<dbReference type="GO" id="GO:0031080">
    <property type="term" value="C:nuclear pore outer ring"/>
    <property type="evidence" value="ECO:0007669"/>
    <property type="project" value="TreeGrafter"/>
</dbReference>
<comment type="subcellular location">
    <subcellularLocation>
        <location evidence="1">Nucleus</location>
        <location evidence="1">Nuclear pore complex</location>
    </subcellularLocation>
</comment>
<dbReference type="Gene3D" id="2.60.120.580">
    <property type="entry name" value="Acetamidase/Formamidase-like domains"/>
    <property type="match status" value="1"/>
</dbReference>
<dbReference type="InterPro" id="IPR007252">
    <property type="entry name" value="Nup84/Nup107"/>
</dbReference>
<dbReference type="InterPro" id="IPR032801">
    <property type="entry name" value="PXL2A/B/C"/>
</dbReference>
<organism evidence="8 9">
    <name type="scientific">Bondarzewia mesenterica</name>
    <dbReference type="NCBI Taxonomy" id="1095465"/>
    <lineage>
        <taxon>Eukaryota</taxon>
        <taxon>Fungi</taxon>
        <taxon>Dikarya</taxon>
        <taxon>Basidiomycota</taxon>
        <taxon>Agaricomycotina</taxon>
        <taxon>Agaricomycetes</taxon>
        <taxon>Russulales</taxon>
        <taxon>Bondarzewiaceae</taxon>
        <taxon>Bondarzewia</taxon>
    </lineage>
</organism>
<evidence type="ECO:0000313" key="8">
    <source>
        <dbReference type="EMBL" id="THH14665.1"/>
    </source>
</evidence>
<dbReference type="GO" id="GO:0006406">
    <property type="term" value="P:mRNA export from nucleus"/>
    <property type="evidence" value="ECO:0007669"/>
    <property type="project" value="TreeGrafter"/>
</dbReference>
<dbReference type="GO" id="GO:0000973">
    <property type="term" value="P:post-transcriptional tethering of RNA polymerase II gene DNA at nuclear periphery"/>
    <property type="evidence" value="ECO:0007669"/>
    <property type="project" value="TreeGrafter"/>
</dbReference>
<dbReference type="SUPFAM" id="SSF141130">
    <property type="entry name" value="Acetamidase/Formamidase-like"/>
    <property type="match status" value="1"/>
</dbReference>
<dbReference type="Gene3D" id="3.10.28.20">
    <property type="entry name" value="Acetamidase/Formamidase-like domains"/>
    <property type="match status" value="1"/>
</dbReference>
<keyword evidence="7" id="KW-0539">Nucleus</keyword>
<accession>A0A4S4LRB4</accession>
<reference evidence="8 9" key="1">
    <citation type="submission" date="2019-02" db="EMBL/GenBank/DDBJ databases">
        <title>Genome sequencing of the rare red list fungi Bondarzewia mesenterica.</title>
        <authorList>
            <person name="Buettner E."/>
            <person name="Kellner H."/>
        </authorList>
    </citation>
    <scope>NUCLEOTIDE SEQUENCE [LARGE SCALE GENOMIC DNA]</scope>
    <source>
        <strain evidence="8 9">DSM 108281</strain>
    </source>
</reference>
<evidence type="ECO:0008006" key="10">
    <source>
        <dbReference type="Google" id="ProtNLM"/>
    </source>
</evidence>
<dbReference type="Proteomes" id="UP000310158">
    <property type="component" value="Unassembled WGS sequence"/>
</dbReference>
<dbReference type="OrthoDB" id="3098at2759"/>
<dbReference type="PANTHER" id="PTHR13003">
    <property type="entry name" value="NUP107-RELATED"/>
    <property type="match status" value="1"/>
</dbReference>
<dbReference type="PANTHER" id="PTHR13003:SF2">
    <property type="entry name" value="NUCLEAR PORE COMPLEX PROTEIN NUP107"/>
    <property type="match status" value="1"/>
</dbReference>
<keyword evidence="6" id="KW-0906">Nuclear pore complex</keyword>
<keyword evidence="9" id="KW-1185">Reference proteome</keyword>
<dbReference type="InterPro" id="IPR004304">
    <property type="entry name" value="FmdA_AmdA"/>
</dbReference>
<dbReference type="Pfam" id="PF13911">
    <property type="entry name" value="AhpC-TSA_2"/>
    <property type="match status" value="1"/>
</dbReference>
<dbReference type="GO" id="GO:0006606">
    <property type="term" value="P:protein import into nucleus"/>
    <property type="evidence" value="ECO:0007669"/>
    <property type="project" value="TreeGrafter"/>
</dbReference>
<keyword evidence="3" id="KW-0509">mRNA transport</keyword>
<proteinExistence type="predicted"/>
<dbReference type="EMBL" id="SGPL01000258">
    <property type="protein sequence ID" value="THH14665.1"/>
    <property type="molecule type" value="Genomic_DNA"/>
</dbReference>
<comment type="caution">
    <text evidence="8">The sequence shown here is derived from an EMBL/GenBank/DDBJ whole genome shotgun (WGS) entry which is preliminary data.</text>
</comment>
<dbReference type="Gene3D" id="2.40.10.120">
    <property type="match status" value="1"/>
</dbReference>
<dbReference type="Pfam" id="PF03069">
    <property type="entry name" value="FmdA_AmdA"/>
    <property type="match status" value="2"/>
</dbReference>
<keyword evidence="4" id="KW-0653">Protein transport</keyword>
<evidence type="ECO:0000256" key="6">
    <source>
        <dbReference type="ARBA" id="ARBA00023132"/>
    </source>
</evidence>
<name>A0A4S4LRB4_9AGAM</name>
<evidence type="ECO:0000256" key="2">
    <source>
        <dbReference type="ARBA" id="ARBA00022448"/>
    </source>
</evidence>
<keyword evidence="2" id="KW-0813">Transport</keyword>
<sequence length="1295" mass="145047">MTDAAKPEQIVDTQSVADTAVLEIFDFKGDKVPFGSIFEKEKAIVVFIRMHRYLYYIFARCARRFSMRLILTGLARSQQYICQIATARPDALKDAACKVVVIGCGEWKLIQSYKETTGFQGEIYADPTRRLYHALGMTLESLKQTPAGQEKRSYLQDGLFQNVINSIKRGPLKNPTHIGKQGNISQLGGEFVFGPGLNFLLPSISFEEGFCGSRNFECLVSQHREMSETLYTSCAEVLSLFQSHKDDLAVLLDPDSGFAPRLRQICRDYIADLEESGAGYRDELDALKMESNTWGLLQALMPSRKTRPEPLPTARSLISENPYTPTSALAYATMAESRTLTELIVVREWLHETAPQPPQPEATTGYWKFTKHRVMQVLRTGSRGWDGLVKEMDPDSVGREEGKALAADDASYERSLAQALYAYVRAGRLEDAVELCRKAHQPWRAASIRGSLLFQWKAISSEHRDEETMNEDEDFDVWHGNKRRRLWKSTCTRAALDSHLTDAERALYASLAPSSQTAAVLKPACRTWEDYLWAQISIICEEKESLAMDRLSGAFWEGGVAEVEKGVSEYLPEVEEEAEEQWRMEVERTLETLADVPVEDGLPADNAFHMSQLHIVLDRTDVLLDDFAARLRDGLYDRSSSEYPTMTRFFAHLCLFLQLIDVPVSPLATQIILEAYLQAAGQRDLIAMYAGALGDNAVERYALFLTSLELSVNIEERRLALTRARDHGLDPERVAIVAAERTIENAFDLLPPVKGPLPSILALPAPASDAELLLLRSIEWTIFMDSTYDTALEQANVILRYFLAAGRVQVAKLLLDMLPPELPSISEAEERGTEYLHYQQFFEIWQTFDRVVECQALESSHMTREARIMWLKDYKGLIDQAREEVMTLLTTDWLITDPSSAGGDHRLRELTRIRQIYIPELIIRLHVLLVDSRMKIPENVKHALDLANVVADSRYKLYEDFVLDSGRGLAEYLGAAKTHHTNIMSIHSVHRSQHHLAWDNSIPPIVHIKSGDTVTFDCLDASNGQITQDTMASVLPTLQFSQLDQVCGPVHVANAQPGDTLQIDVLALAPAEWGWTGILPGFGILTDEFPDPELKIWKLDLQGGFAWFDEAKGIKIPLRPFCGEMGVAPGKMGAFSTIPPYNTGGNIDTRHLTVGSALYLPIEVEGALFSVGDEHAAQGDGEVCGTAIETPMKVTLRLTVRRDKPYTKTPHFTTPRLIGGTDGECYCTTGVEPDVREAARAATRYMIDFLCAEKSLTRVEAYMLCSVAGDLRIHEVVDMPNYVVGMMIPMSIFVS</sequence>
<protein>
    <recommendedName>
        <fullName evidence="10">Nuclear pore complex protein</fullName>
    </recommendedName>
</protein>
<evidence type="ECO:0000256" key="1">
    <source>
        <dbReference type="ARBA" id="ARBA00004567"/>
    </source>
</evidence>
<keyword evidence="5" id="KW-0811">Translocation</keyword>
<evidence type="ECO:0000313" key="9">
    <source>
        <dbReference type="Proteomes" id="UP000310158"/>
    </source>
</evidence>